<protein>
    <submittedName>
        <fullName evidence="7">Amino acid transporter</fullName>
    </submittedName>
</protein>
<keyword evidence="2" id="KW-1003">Cell membrane</keyword>
<name>A0A401YT16_9ACTN</name>
<feature type="transmembrane region" description="Helical" evidence="6">
    <location>
        <begin position="33"/>
        <end position="56"/>
    </location>
</feature>
<evidence type="ECO:0000256" key="3">
    <source>
        <dbReference type="ARBA" id="ARBA00022692"/>
    </source>
</evidence>
<evidence type="ECO:0000256" key="6">
    <source>
        <dbReference type="SAM" id="Phobius"/>
    </source>
</evidence>
<reference evidence="7 8" key="1">
    <citation type="submission" date="2018-12" db="EMBL/GenBank/DDBJ databases">
        <title>Draft genome sequence of Embleya hyalina NBRC 13850T.</title>
        <authorList>
            <person name="Komaki H."/>
            <person name="Hosoyama A."/>
            <person name="Kimura A."/>
            <person name="Ichikawa N."/>
            <person name="Tamura T."/>
        </authorList>
    </citation>
    <scope>NUCLEOTIDE SEQUENCE [LARGE SCALE GENOMIC DNA]</scope>
    <source>
        <strain evidence="7 8">NBRC 13850</strain>
    </source>
</reference>
<evidence type="ECO:0000256" key="5">
    <source>
        <dbReference type="ARBA" id="ARBA00023136"/>
    </source>
</evidence>
<comment type="subcellular location">
    <subcellularLocation>
        <location evidence="1">Cell membrane</location>
        <topology evidence="1">Multi-pass membrane protein</topology>
    </subcellularLocation>
</comment>
<organism evidence="7 8">
    <name type="scientific">Embleya hyalina</name>
    <dbReference type="NCBI Taxonomy" id="516124"/>
    <lineage>
        <taxon>Bacteria</taxon>
        <taxon>Bacillati</taxon>
        <taxon>Actinomycetota</taxon>
        <taxon>Actinomycetes</taxon>
        <taxon>Kitasatosporales</taxon>
        <taxon>Streptomycetaceae</taxon>
        <taxon>Embleya</taxon>
    </lineage>
</organism>
<feature type="transmembrane region" description="Helical" evidence="6">
    <location>
        <begin position="68"/>
        <end position="88"/>
    </location>
</feature>
<dbReference type="InterPro" id="IPR050367">
    <property type="entry name" value="APC_superfamily"/>
</dbReference>
<proteinExistence type="predicted"/>
<dbReference type="AlphaFoldDB" id="A0A401YT16"/>
<dbReference type="PANTHER" id="PTHR42770:SF7">
    <property type="entry name" value="MEMBRANE PROTEIN"/>
    <property type="match status" value="1"/>
</dbReference>
<dbReference type="Pfam" id="PF13520">
    <property type="entry name" value="AA_permease_2"/>
    <property type="match status" value="1"/>
</dbReference>
<dbReference type="PANTHER" id="PTHR42770">
    <property type="entry name" value="AMINO ACID TRANSPORTER-RELATED"/>
    <property type="match status" value="1"/>
</dbReference>
<feature type="transmembrane region" description="Helical" evidence="6">
    <location>
        <begin position="356"/>
        <end position="374"/>
    </location>
</feature>
<gene>
    <name evidence="7" type="ORF">EHYA_05449</name>
</gene>
<dbReference type="Gene3D" id="1.20.1740.10">
    <property type="entry name" value="Amino acid/polyamine transporter I"/>
    <property type="match status" value="1"/>
</dbReference>
<feature type="transmembrane region" description="Helical" evidence="6">
    <location>
        <begin position="169"/>
        <end position="191"/>
    </location>
</feature>
<feature type="transmembrane region" description="Helical" evidence="6">
    <location>
        <begin position="412"/>
        <end position="431"/>
    </location>
</feature>
<sequence>MAVESTPPLSGTLPPPVVLDDAGGAPAPLKRSIGVVGGTLLTLSCLTPASSLFVIVPGMFADLGSGTSLALVVAAVLCIGVAFCYSELGTLVPSAGGEYAMVGTLMGRFMGWLVFVVATAVVMIVPPIMALGTAEYLTSIATVDTMWAGAAVMILATIMGLLDLRANAWVTGVFLGLEVVAAAIVAFLGFANTHRSASTLLKPEVVSDAAAGTTDPLKMGLLIAGMAGALFALQGFSTAVYLAEEMENPRRTVSRTVLWTLGLGGVILIVPTIAISLGAPDQATLAKGDILGLVEGWSNHGTATFIGLCIALAIVNAGVVMVIQGSRVVYASARDRAWPEPINRAFGKVNRFGSPWVSTLVMGVPGALLCFVNLDILGEVTGVAVAALYLAVALAVLVARRGVHKSGRAWRMPLWPVIPVLLIAAMIYVLTEQPVRALEITGGITLMAALYWVLYLRPRQETRWNIKLMADDS</sequence>
<feature type="transmembrane region" description="Helical" evidence="6">
    <location>
        <begin position="221"/>
        <end position="244"/>
    </location>
</feature>
<feature type="transmembrane region" description="Helical" evidence="6">
    <location>
        <begin position="136"/>
        <end position="162"/>
    </location>
</feature>
<dbReference type="Proteomes" id="UP000286931">
    <property type="component" value="Unassembled WGS sequence"/>
</dbReference>
<keyword evidence="3 6" id="KW-0812">Transmembrane</keyword>
<keyword evidence="8" id="KW-1185">Reference proteome</keyword>
<comment type="caution">
    <text evidence="7">The sequence shown here is derived from an EMBL/GenBank/DDBJ whole genome shotgun (WGS) entry which is preliminary data.</text>
</comment>
<evidence type="ECO:0000256" key="1">
    <source>
        <dbReference type="ARBA" id="ARBA00004651"/>
    </source>
</evidence>
<dbReference type="InterPro" id="IPR002293">
    <property type="entry name" value="AA/rel_permease1"/>
</dbReference>
<feature type="transmembrane region" description="Helical" evidence="6">
    <location>
        <begin position="109"/>
        <end position="130"/>
    </location>
</feature>
<dbReference type="GO" id="GO:0022857">
    <property type="term" value="F:transmembrane transporter activity"/>
    <property type="evidence" value="ECO:0007669"/>
    <property type="project" value="InterPro"/>
</dbReference>
<feature type="transmembrane region" description="Helical" evidence="6">
    <location>
        <begin position="300"/>
        <end position="323"/>
    </location>
</feature>
<accession>A0A401YT16</accession>
<dbReference type="OrthoDB" id="3758043at2"/>
<dbReference type="EMBL" id="BIFH01000025">
    <property type="protein sequence ID" value="GCD97753.1"/>
    <property type="molecule type" value="Genomic_DNA"/>
</dbReference>
<feature type="transmembrane region" description="Helical" evidence="6">
    <location>
        <begin position="380"/>
        <end position="400"/>
    </location>
</feature>
<evidence type="ECO:0000256" key="4">
    <source>
        <dbReference type="ARBA" id="ARBA00022989"/>
    </source>
</evidence>
<dbReference type="RefSeq" id="WP_126639713.1">
    <property type="nucleotide sequence ID" value="NZ_BIFH01000025.1"/>
</dbReference>
<keyword evidence="5 6" id="KW-0472">Membrane</keyword>
<dbReference type="GO" id="GO:0005886">
    <property type="term" value="C:plasma membrane"/>
    <property type="evidence" value="ECO:0007669"/>
    <property type="project" value="UniProtKB-SubCell"/>
</dbReference>
<feature type="transmembrane region" description="Helical" evidence="6">
    <location>
        <begin position="256"/>
        <end position="280"/>
    </location>
</feature>
<evidence type="ECO:0000256" key="2">
    <source>
        <dbReference type="ARBA" id="ARBA00022475"/>
    </source>
</evidence>
<keyword evidence="4 6" id="KW-1133">Transmembrane helix</keyword>
<evidence type="ECO:0000313" key="8">
    <source>
        <dbReference type="Proteomes" id="UP000286931"/>
    </source>
</evidence>
<evidence type="ECO:0000313" key="7">
    <source>
        <dbReference type="EMBL" id="GCD97753.1"/>
    </source>
</evidence>
<dbReference type="PIRSF" id="PIRSF006060">
    <property type="entry name" value="AA_transporter"/>
    <property type="match status" value="1"/>
</dbReference>
<feature type="transmembrane region" description="Helical" evidence="6">
    <location>
        <begin position="437"/>
        <end position="456"/>
    </location>
</feature>